<gene>
    <name evidence="1" type="ORF">QZM52_03110</name>
</gene>
<proteinExistence type="predicted"/>
<reference evidence="1" key="1">
    <citation type="submission" date="2023-07" db="EMBL/GenBank/DDBJ databases">
        <title>A collection of bacterial strains from the Burkholderia cepacia Research Laboratory and Repository.</title>
        <authorList>
            <person name="Lipuma J."/>
            <person name="Spilker T."/>
            <person name="Caverly L."/>
        </authorList>
    </citation>
    <scope>NUCLEOTIDE SEQUENCE</scope>
    <source>
        <strain evidence="1">AU42020</strain>
    </source>
</reference>
<evidence type="ECO:0000313" key="2">
    <source>
        <dbReference type="Proteomes" id="UP001171606"/>
    </source>
</evidence>
<dbReference type="RefSeq" id="WP_157126861.1">
    <property type="nucleotide sequence ID" value="NZ_CABVPT010000022.1"/>
</dbReference>
<comment type="caution">
    <text evidence="1">The sequence shown here is derived from an EMBL/GenBank/DDBJ whole genome shotgun (WGS) entry which is preliminary data.</text>
</comment>
<name>A0ABT8P5P6_9BURK</name>
<protein>
    <submittedName>
        <fullName evidence="1">Uncharacterized protein</fullName>
    </submittedName>
</protein>
<dbReference type="Proteomes" id="UP001171606">
    <property type="component" value="Unassembled WGS sequence"/>
</dbReference>
<accession>A0ABT8P5P6</accession>
<keyword evidence="2" id="KW-1185">Reference proteome</keyword>
<dbReference type="EMBL" id="JAUJSQ010000001">
    <property type="protein sequence ID" value="MDN7930276.1"/>
    <property type="molecule type" value="Genomic_DNA"/>
</dbReference>
<evidence type="ECO:0000313" key="1">
    <source>
        <dbReference type="EMBL" id="MDN7930276.1"/>
    </source>
</evidence>
<organism evidence="1 2">
    <name type="scientific">Burkholderia metallica</name>
    <dbReference type="NCBI Taxonomy" id="488729"/>
    <lineage>
        <taxon>Bacteria</taxon>
        <taxon>Pseudomonadati</taxon>
        <taxon>Pseudomonadota</taxon>
        <taxon>Betaproteobacteria</taxon>
        <taxon>Burkholderiales</taxon>
        <taxon>Burkholderiaceae</taxon>
        <taxon>Burkholderia</taxon>
        <taxon>Burkholderia cepacia complex</taxon>
    </lineage>
</organism>
<dbReference type="GeneID" id="67908972"/>
<sequence>MLSLQSELYTIFSRHKQVGTRENFQFDRGIEVIVAQAVHEKISTMVKAITNLNSSSGKGFTYEHRVAAVYASALLCEQSAHGLEGKIVSRVALQRKAVDEPMDDVIVDAVARNADIYRLSLQVKQSLTITSAPSNTDFREVIEAAYLTITSQGFDRGLHRVGVVTGKFTSAEALPAFSALCSAAAHQSASSFTRYYGTNGGIPIVTNKVVRDQYDSVTQIIAPLVASGDIAEQTHRLLSSFVPIEMRLGSPGASDELYAEQMIRNFLPEHEKALAGSVWRCVLDIVDLGTSLSAELDREKIIAGLDGQFEIPSARQTNASPSPSKWWKPRRRLVALGVFASLFVAVGTWGLSKSERESTNAQPLIPVPGRSMIDRSINLAKMEGATSTDASNEFVIAIPFARPSLPRGSTMPEGANVVALSNASPLRVDNQDIVFGAGRCRMLGTVEWPDQSILQGEATIQGLSCVMENGDSYSLGRENTSPIGFVTEAGTPANRTLSLIDDDKTVTLPPNHRYMVRFFEPVRALTFTGKSAITW</sequence>